<organism evidence="2 3">
    <name type="scientific">Flavihumibacter stibioxidans</name>
    <dbReference type="NCBI Taxonomy" id="1834163"/>
    <lineage>
        <taxon>Bacteria</taxon>
        <taxon>Pseudomonadati</taxon>
        <taxon>Bacteroidota</taxon>
        <taxon>Chitinophagia</taxon>
        <taxon>Chitinophagales</taxon>
        <taxon>Chitinophagaceae</taxon>
        <taxon>Flavihumibacter</taxon>
    </lineage>
</organism>
<keyword evidence="3" id="KW-1185">Reference proteome</keyword>
<dbReference type="Proteomes" id="UP000765802">
    <property type="component" value="Unassembled WGS sequence"/>
</dbReference>
<feature type="transmembrane region" description="Helical" evidence="1">
    <location>
        <begin position="61"/>
        <end position="82"/>
    </location>
</feature>
<evidence type="ECO:0000313" key="2">
    <source>
        <dbReference type="EMBL" id="MBC6491554.1"/>
    </source>
</evidence>
<keyword evidence="1" id="KW-0812">Transmembrane</keyword>
<dbReference type="EMBL" id="MBUA01000015">
    <property type="protein sequence ID" value="MBC6491554.1"/>
    <property type="molecule type" value="Genomic_DNA"/>
</dbReference>
<protein>
    <submittedName>
        <fullName evidence="2">Uncharacterized protein</fullName>
    </submittedName>
</protein>
<comment type="caution">
    <text evidence="2">The sequence shown here is derived from an EMBL/GenBank/DDBJ whole genome shotgun (WGS) entry which is preliminary data.</text>
</comment>
<gene>
    <name evidence="2" type="ORF">BC349_19820</name>
</gene>
<keyword evidence="1" id="KW-1133">Transmembrane helix</keyword>
<reference evidence="2 3" key="1">
    <citation type="submission" date="2016-07" db="EMBL/GenBank/DDBJ databases">
        <title>Genome analysis of Flavihumibacter stibioxidans YS-17.</title>
        <authorList>
            <person name="Shi K."/>
            <person name="Han Y."/>
            <person name="Wang G."/>
        </authorList>
    </citation>
    <scope>NUCLEOTIDE SEQUENCE [LARGE SCALE GENOMIC DNA]</scope>
    <source>
        <strain evidence="2 3">YS-17</strain>
    </source>
</reference>
<keyword evidence="1" id="KW-0472">Membrane</keyword>
<feature type="transmembrane region" description="Helical" evidence="1">
    <location>
        <begin position="18"/>
        <end position="35"/>
    </location>
</feature>
<evidence type="ECO:0000256" key="1">
    <source>
        <dbReference type="SAM" id="Phobius"/>
    </source>
</evidence>
<proteinExistence type="predicted"/>
<name>A0ABR7M944_9BACT</name>
<evidence type="ECO:0000313" key="3">
    <source>
        <dbReference type="Proteomes" id="UP000765802"/>
    </source>
</evidence>
<sequence>MPFIALGTAELIGKELKVVFYAVILGYGYLIYYLNKSYFERKKVYIQVTNKYKGQSSTQILVGRTVAWLSLTASFVLFVWILGKL</sequence>
<accession>A0ABR7M944</accession>